<protein>
    <submittedName>
        <fullName evidence="1">Uncharacterized protein</fullName>
    </submittedName>
</protein>
<proteinExistence type="predicted"/>
<dbReference type="GeneID" id="24571248"/>
<evidence type="ECO:0000313" key="1">
    <source>
        <dbReference type="EMBL" id="AKL38997.1"/>
    </source>
</evidence>
<accession>A0A0G3SK51</accession>
<dbReference type="EMBL" id="KP410781">
    <property type="protein sequence ID" value="AKL38997.1"/>
    <property type="molecule type" value="Genomic_DNA"/>
</dbReference>
<dbReference type="RefSeq" id="YP_009145372.1">
    <property type="nucleotide sequence ID" value="NC_027286.1"/>
</dbReference>
<reference evidence="1" key="1">
    <citation type="journal article" date="2015" name="J. Eukaryot. Microbiol.">
        <title>Chloroplast Genome Evolution in the Euglenaceae.</title>
        <authorList>
            <person name="Bennett M.S."/>
            <person name="Triemer R.E."/>
        </authorList>
    </citation>
    <scope>NUCLEOTIDE SEQUENCE</scope>
    <source>
        <strain evidence="1">SAG 10.88</strain>
    </source>
</reference>
<geneLocation type="chloroplast" evidence="1"/>
<name>A0A0G3SK51_9EUGL</name>
<keyword evidence="1" id="KW-0934">Plastid</keyword>
<organism evidence="1">
    <name type="scientific">Cryptoglena skujai</name>
    <dbReference type="NCBI Taxonomy" id="161229"/>
    <lineage>
        <taxon>Eukaryota</taxon>
        <taxon>Discoba</taxon>
        <taxon>Euglenozoa</taxon>
        <taxon>Euglenida</taxon>
        <taxon>Spirocuta</taxon>
        <taxon>Euglenophyceae</taxon>
        <taxon>Euglenales</taxon>
        <taxon>Euglenaceae</taxon>
        <taxon>Cryptoglena</taxon>
    </lineage>
</organism>
<dbReference type="AlphaFoldDB" id="A0A0G3SK51"/>
<keyword evidence="1" id="KW-0150">Chloroplast</keyword>
<sequence length="773" mass="89497">MINITRLLPKDLPRDALYLLCKELYIRYEFDKKNVLKFKALVATEFVYNLLVSGKSPGTKKSVFNFMLRAFSSNLDERISKIEESNLQDYKKIVERIFEENKDEIKNGNSLSLFRLLNHGIVIENYEYRSLNPRKFLSFDSTQLLPSDFVLASLVDKASTCILDFLIEIGEPKGNRLSNWLSQTITGQLLEEIRNGGHILFDLDKTNPTKDVLSFFYENNIPYVFATKLGNQLSESINRIIKVSLKEHRFLIFPEVLKFEDLPDRAKITLISAVIKIFNNYNKSTSQALAKGETRMKSDTLRLCINKVAREILNEEIPNLESLIEDKSDRKKYYLTAISCFFKISLMIQFYGENINNPNKDIDEQILTNLSVLPTPSNFIEDIIEAIKNKDFGGLIKIKSSQQEVIKFLNNNNVGLSDYAKLSFTKLKDLRLANLMERLRLAETDKEKLAIETEFNKLIWDITAAAKNERNTNEIESIITISNETSHENEKFHKRRDVEYIDTSLGEVVKRNNPPKNTLQLKKLSFEAYQARSVMPEDFPFIVKVCRDVSNKNKRGKYTEAKYMLAHVLLILFGIRTQDLNYFNIKQLDNLFSQKDVQLYCKKAKQTITFPYVKEFEKYLNIVRNDYLYIKECQKNNSEKLTKITYDANTPYENQRSEIWSGINASNFIRTFNNQLEKAAELISPTRILESSSYRRGFHILVAKILGMRKMGIINIYEDSYGSVMRNTIKSTLEKIHGVSTSKDIVSILSPQEEKETLRKLENLTTGNKLIEG</sequence>